<dbReference type="AlphaFoldDB" id="A8S6B5"/>
<keyword evidence="1" id="KW-0472">Membrane</keyword>
<accession>A8S6B5</accession>
<proteinExistence type="predicted"/>
<comment type="caution">
    <text evidence="2">The sequence shown here is derived from an EMBL/GenBank/DDBJ whole genome shotgun (WGS) entry which is preliminary data.</text>
</comment>
<dbReference type="Proteomes" id="UP000005945">
    <property type="component" value="Unassembled WGS sequence"/>
</dbReference>
<reference evidence="2 3" key="2">
    <citation type="submission" date="2007-09" db="EMBL/GenBank/DDBJ databases">
        <authorList>
            <person name="Fulton L."/>
            <person name="Clifton S."/>
            <person name="Fulton B."/>
            <person name="Xu J."/>
            <person name="Minx P."/>
            <person name="Pepin K.H."/>
            <person name="Johnson M."/>
            <person name="Thiruvilangam P."/>
            <person name="Bhonagiri V."/>
            <person name="Nash W.E."/>
            <person name="Mardis E.R."/>
            <person name="Wilson R.K."/>
        </authorList>
    </citation>
    <scope>NUCLEOTIDE SEQUENCE [LARGE SCALE GENOMIC DNA]</scope>
    <source>
        <strain evidence="2 3">M21/2</strain>
    </source>
</reference>
<organism evidence="2 3">
    <name type="scientific">Faecalibacterium prausnitzii M21/2</name>
    <dbReference type="NCBI Taxonomy" id="411485"/>
    <lineage>
        <taxon>Bacteria</taxon>
        <taxon>Bacillati</taxon>
        <taxon>Bacillota</taxon>
        <taxon>Clostridia</taxon>
        <taxon>Eubacteriales</taxon>
        <taxon>Oscillospiraceae</taxon>
        <taxon>Faecalibacterium</taxon>
    </lineage>
</organism>
<keyword evidence="1" id="KW-0812">Transmembrane</keyword>
<evidence type="ECO:0000313" key="3">
    <source>
        <dbReference type="Proteomes" id="UP000005945"/>
    </source>
</evidence>
<dbReference type="HOGENOM" id="CLU_3343877_0_0_9"/>
<keyword evidence="1" id="KW-1133">Transmembrane helix</keyword>
<reference evidence="2 3" key="1">
    <citation type="submission" date="2007-09" db="EMBL/GenBank/DDBJ databases">
        <title>Draft genome sequence of Faecalibacterium prausnitzii M21/2.</title>
        <authorList>
            <person name="Sudarsanam P."/>
            <person name="Ley R."/>
            <person name="Guruge J."/>
            <person name="Turnbaugh P.J."/>
            <person name="Mahowald M."/>
            <person name="Liep D."/>
            <person name="Gordon J."/>
        </authorList>
    </citation>
    <scope>NUCLEOTIDE SEQUENCE [LARGE SCALE GENOMIC DNA]</scope>
    <source>
        <strain evidence="2 3">M21/2</strain>
    </source>
</reference>
<protein>
    <submittedName>
        <fullName evidence="2">Uncharacterized protein</fullName>
    </submittedName>
</protein>
<evidence type="ECO:0000313" key="2">
    <source>
        <dbReference type="EMBL" id="EDP23024.1"/>
    </source>
</evidence>
<sequence>MSTGFTGVLFIFYVVFFSNAAENVYILMLSLFHFLFL</sequence>
<dbReference type="EMBL" id="ABED02000012">
    <property type="protein sequence ID" value="EDP23024.1"/>
    <property type="molecule type" value="Genomic_DNA"/>
</dbReference>
<name>A8S6B5_9FIRM</name>
<evidence type="ECO:0000256" key="1">
    <source>
        <dbReference type="SAM" id="Phobius"/>
    </source>
</evidence>
<gene>
    <name evidence="2" type="ORF">FAEPRAM212_00138</name>
</gene>
<feature type="transmembrane region" description="Helical" evidence="1">
    <location>
        <begin position="12"/>
        <end position="36"/>
    </location>
</feature>